<feature type="non-terminal residue" evidence="1">
    <location>
        <position position="1"/>
    </location>
</feature>
<evidence type="ECO:0000313" key="1">
    <source>
        <dbReference type="EMBL" id="KKN13397.1"/>
    </source>
</evidence>
<evidence type="ECO:0008006" key="2">
    <source>
        <dbReference type="Google" id="ProtNLM"/>
    </source>
</evidence>
<proteinExistence type="predicted"/>
<dbReference type="EMBL" id="LAZR01003927">
    <property type="protein sequence ID" value="KKN13397.1"/>
    <property type="molecule type" value="Genomic_DNA"/>
</dbReference>
<protein>
    <recommendedName>
        <fullName evidence="2">Xylose isomerase-like TIM barrel domain-containing protein</fullName>
    </recommendedName>
</protein>
<organism evidence="1">
    <name type="scientific">marine sediment metagenome</name>
    <dbReference type="NCBI Taxonomy" id="412755"/>
    <lineage>
        <taxon>unclassified sequences</taxon>
        <taxon>metagenomes</taxon>
        <taxon>ecological metagenomes</taxon>
    </lineage>
</organism>
<dbReference type="AlphaFoldDB" id="A0A0F9NMX5"/>
<gene>
    <name evidence="1" type="ORF">LCGC14_1006750</name>
</gene>
<reference evidence="1" key="1">
    <citation type="journal article" date="2015" name="Nature">
        <title>Complex archaea that bridge the gap between prokaryotes and eukaryotes.</title>
        <authorList>
            <person name="Spang A."/>
            <person name="Saw J.H."/>
            <person name="Jorgensen S.L."/>
            <person name="Zaremba-Niedzwiedzka K."/>
            <person name="Martijn J."/>
            <person name="Lind A.E."/>
            <person name="van Eijk R."/>
            <person name="Schleper C."/>
            <person name="Guy L."/>
            <person name="Ettema T.J."/>
        </authorList>
    </citation>
    <scope>NUCLEOTIDE SEQUENCE</scope>
</reference>
<comment type="caution">
    <text evidence="1">The sequence shown here is derived from an EMBL/GenBank/DDBJ whole genome shotgun (WGS) entry which is preliminary data.</text>
</comment>
<accession>A0A0F9NMX5</accession>
<name>A0A0F9NMX5_9ZZZZ</name>
<sequence>LHMHELSNIEYPYRKLFKKLLDNGFNGDCFAEIDASREPIRLMNYYRALFLAYQGLV</sequence>